<dbReference type="GO" id="GO:0006107">
    <property type="term" value="P:oxaloacetate metabolic process"/>
    <property type="evidence" value="ECO:0007669"/>
    <property type="project" value="TreeGrafter"/>
</dbReference>
<accession>A0A386ZHH5</accession>
<dbReference type="Gene3D" id="3.20.20.60">
    <property type="entry name" value="Phosphoenolpyruvate-binding domains"/>
    <property type="match status" value="1"/>
</dbReference>
<dbReference type="InterPro" id="IPR011206">
    <property type="entry name" value="Citrate_lyase_beta/mcl1/mcl2"/>
</dbReference>
<dbReference type="GO" id="GO:0016829">
    <property type="term" value="F:lyase activity"/>
    <property type="evidence" value="ECO:0007669"/>
    <property type="project" value="UniProtKB-KW"/>
</dbReference>
<dbReference type="PANTHER" id="PTHR32308:SF0">
    <property type="entry name" value="HPCH_HPAI ALDOLASE_CITRATE LYASE DOMAIN-CONTAINING PROTEIN"/>
    <property type="match status" value="1"/>
</dbReference>
<dbReference type="Proteomes" id="UP000267164">
    <property type="component" value="Chromosome"/>
</dbReference>
<feature type="binding site" evidence="5">
    <location>
        <position position="120"/>
    </location>
    <ligand>
        <name>Mg(2+)</name>
        <dbReference type="ChEBI" id="CHEBI:18420"/>
    </ligand>
</feature>
<evidence type="ECO:0000256" key="4">
    <source>
        <dbReference type="PIRSR" id="PIRSR015582-1"/>
    </source>
</evidence>
<protein>
    <submittedName>
        <fullName evidence="7">CoA ester lyase</fullName>
    </submittedName>
</protein>
<gene>
    <name evidence="7" type="ORF">D7D52_27865</name>
</gene>
<dbReference type="GO" id="GO:0000287">
    <property type="term" value="F:magnesium ion binding"/>
    <property type="evidence" value="ECO:0007669"/>
    <property type="project" value="TreeGrafter"/>
</dbReference>
<dbReference type="SUPFAM" id="SSF51621">
    <property type="entry name" value="Phosphoenolpyruvate/pyruvate domain"/>
    <property type="match status" value="1"/>
</dbReference>
<keyword evidence="2 5" id="KW-0479">Metal-binding</keyword>
<evidence type="ECO:0000256" key="5">
    <source>
        <dbReference type="PIRSR" id="PIRSR015582-2"/>
    </source>
</evidence>
<feature type="domain" description="HpcH/HpaI aldolase/citrate lyase" evidence="6">
    <location>
        <begin position="2"/>
        <end position="215"/>
    </location>
</feature>
<dbReference type="InterPro" id="IPR015813">
    <property type="entry name" value="Pyrv/PenolPyrv_kinase-like_dom"/>
</dbReference>
<comment type="cofactor">
    <cofactor evidence="1">
        <name>Mg(2+)</name>
        <dbReference type="ChEBI" id="CHEBI:18420"/>
    </cofactor>
</comment>
<evidence type="ECO:0000259" key="6">
    <source>
        <dbReference type="Pfam" id="PF03328"/>
    </source>
</evidence>
<dbReference type="EMBL" id="CP032568">
    <property type="protein sequence ID" value="AYF76987.1"/>
    <property type="molecule type" value="Genomic_DNA"/>
</dbReference>
<keyword evidence="8" id="KW-1185">Reference proteome</keyword>
<dbReference type="PIRSF" id="PIRSF015582">
    <property type="entry name" value="Cit_lyase_B"/>
    <property type="match status" value="1"/>
</dbReference>
<dbReference type="KEGG" id="nyu:D7D52_27865"/>
<name>A0A386ZHH5_9NOCA</name>
<dbReference type="Pfam" id="PF03328">
    <property type="entry name" value="HpcH_HpaI"/>
    <property type="match status" value="1"/>
</dbReference>
<keyword evidence="7" id="KW-0456">Lyase</keyword>
<reference evidence="7 8" key="1">
    <citation type="submission" date="2018-09" db="EMBL/GenBank/DDBJ databases">
        <title>Nocardia yunnanensis sp. nov., an actinomycete isolated from a soil sample.</title>
        <authorList>
            <person name="Zhang J."/>
        </authorList>
    </citation>
    <scope>NUCLEOTIDE SEQUENCE [LARGE SCALE GENOMIC DNA]</scope>
    <source>
        <strain evidence="7 8">CFHS0054</strain>
    </source>
</reference>
<proteinExistence type="predicted"/>
<dbReference type="InterPro" id="IPR005000">
    <property type="entry name" value="Aldolase/citrate-lyase_domain"/>
</dbReference>
<dbReference type="PANTHER" id="PTHR32308">
    <property type="entry name" value="LYASE BETA SUBUNIT, PUTATIVE (AFU_ORTHOLOGUE AFUA_4G13030)-RELATED"/>
    <property type="match status" value="1"/>
</dbReference>
<sequence>MRSALYVPGHRPELYAKALAGPADVVLIDLEDAVPLGDKDSARATAAAWVRSLTTQRRRVWVRVNSGALGDADLHAVAPLGVAAVCLAKTESPERVRAAAAVLEAREPRPGVTALCPLLESAAAVLDARAIAAAPRVARLQLGEADLCADTGIEPGGDRAELLAVRTQIVLASAAAGIASPLAPVSTDFRDTAALRRTTRALARLGFRGRACIHPDQVPIVNEVFTPSPRELERARELVARFDSAPGGIVLDADGRMVDLAVVRRARRVLADAETPAGSSMLAQ</sequence>
<organism evidence="7 8">
    <name type="scientific">Nocardia yunnanensis</name>
    <dbReference type="NCBI Taxonomy" id="2382165"/>
    <lineage>
        <taxon>Bacteria</taxon>
        <taxon>Bacillati</taxon>
        <taxon>Actinomycetota</taxon>
        <taxon>Actinomycetes</taxon>
        <taxon>Mycobacteriales</taxon>
        <taxon>Nocardiaceae</taxon>
        <taxon>Nocardia</taxon>
    </lineage>
</organism>
<evidence type="ECO:0000256" key="3">
    <source>
        <dbReference type="ARBA" id="ARBA00022842"/>
    </source>
</evidence>
<evidence type="ECO:0000256" key="2">
    <source>
        <dbReference type="ARBA" id="ARBA00022723"/>
    </source>
</evidence>
<evidence type="ECO:0000256" key="1">
    <source>
        <dbReference type="ARBA" id="ARBA00001946"/>
    </source>
</evidence>
<keyword evidence="3 5" id="KW-0460">Magnesium</keyword>
<feature type="binding site" evidence="4">
    <location>
        <position position="120"/>
    </location>
    <ligand>
        <name>substrate</name>
    </ligand>
</feature>
<evidence type="ECO:0000313" key="8">
    <source>
        <dbReference type="Proteomes" id="UP000267164"/>
    </source>
</evidence>
<dbReference type="RefSeq" id="WP_120741048.1">
    <property type="nucleotide sequence ID" value="NZ_CP032568.1"/>
</dbReference>
<evidence type="ECO:0000313" key="7">
    <source>
        <dbReference type="EMBL" id="AYF76987.1"/>
    </source>
</evidence>
<feature type="binding site" evidence="4">
    <location>
        <position position="63"/>
    </location>
    <ligand>
        <name>substrate</name>
    </ligand>
</feature>
<dbReference type="OrthoDB" id="4322898at2"/>
<dbReference type="AlphaFoldDB" id="A0A386ZHH5"/>
<dbReference type="InterPro" id="IPR040442">
    <property type="entry name" value="Pyrv_kinase-like_dom_sf"/>
</dbReference>
<feature type="binding site" evidence="5">
    <location>
        <position position="146"/>
    </location>
    <ligand>
        <name>Mg(2+)</name>
        <dbReference type="ChEBI" id="CHEBI:18420"/>
    </ligand>
</feature>